<feature type="compositionally biased region" description="Acidic residues" evidence="8">
    <location>
        <begin position="714"/>
        <end position="723"/>
    </location>
</feature>
<feature type="domain" description="Protein kinase" evidence="9">
    <location>
        <begin position="984"/>
        <end position="1239"/>
    </location>
</feature>
<dbReference type="Pfam" id="PF00307">
    <property type="entry name" value="CH"/>
    <property type="match status" value="1"/>
</dbReference>
<dbReference type="GO" id="GO:0046872">
    <property type="term" value="F:metal ion binding"/>
    <property type="evidence" value="ECO:0007669"/>
    <property type="project" value="UniProtKB-KW"/>
</dbReference>
<feature type="compositionally biased region" description="Polar residues" evidence="8">
    <location>
        <begin position="746"/>
        <end position="756"/>
    </location>
</feature>
<feature type="region of interest" description="Disordered" evidence="8">
    <location>
        <begin position="552"/>
        <end position="616"/>
    </location>
</feature>
<dbReference type="OrthoDB" id="8693905at2759"/>
<dbReference type="PROSITE" id="PS50081">
    <property type="entry name" value="ZF_DAG_PE_2"/>
    <property type="match status" value="1"/>
</dbReference>
<keyword evidence="5" id="KW-0862">Zinc</keyword>
<dbReference type="PANTHER" id="PTHR48016">
    <property type="entry name" value="MAP KINASE KINASE KINASE SSK2-RELATED-RELATED"/>
    <property type="match status" value="1"/>
</dbReference>
<dbReference type="PROSITE" id="PS50011">
    <property type="entry name" value="PROTEIN_KINASE_DOM"/>
    <property type="match status" value="1"/>
</dbReference>
<dbReference type="PROSITE" id="PS00107">
    <property type="entry name" value="PROTEIN_KINASE_ATP"/>
    <property type="match status" value="1"/>
</dbReference>
<dbReference type="Gene3D" id="3.30.60.20">
    <property type="match status" value="1"/>
</dbReference>
<gene>
    <name evidence="12" type="ORF">FA09DRAFT_230116</name>
</gene>
<proteinExistence type="predicted"/>
<dbReference type="PROSITE" id="PS00479">
    <property type="entry name" value="ZF_DAG_PE_1"/>
    <property type="match status" value="1"/>
</dbReference>
<dbReference type="RefSeq" id="XP_025599690.1">
    <property type="nucleotide sequence ID" value="XM_025739588.1"/>
</dbReference>
<dbReference type="GO" id="GO:0005737">
    <property type="term" value="C:cytoplasm"/>
    <property type="evidence" value="ECO:0007669"/>
    <property type="project" value="TreeGrafter"/>
</dbReference>
<feature type="compositionally biased region" description="Polar residues" evidence="8">
    <location>
        <begin position="309"/>
        <end position="319"/>
    </location>
</feature>
<dbReference type="Pfam" id="PF00130">
    <property type="entry name" value="C1_1"/>
    <property type="match status" value="1"/>
</dbReference>
<feature type="compositionally biased region" description="Polar residues" evidence="8">
    <location>
        <begin position="1620"/>
        <end position="1637"/>
    </location>
</feature>
<feature type="region of interest" description="Disordered" evidence="8">
    <location>
        <begin position="694"/>
        <end position="843"/>
    </location>
</feature>
<keyword evidence="1" id="KW-0808">Transferase</keyword>
<evidence type="ECO:0000256" key="5">
    <source>
        <dbReference type="ARBA" id="ARBA00022833"/>
    </source>
</evidence>
<sequence>MAAVTAIMHSPSMDFAAVDHSTPGRFGDASRAPRRGPPPPRPARISVPGSATPRAAPTRDSSLSPTPKPRTSAPSLAVESAATAPSDVGTSTSFSSITPSQSASQANAPGRRPVFTSRASLDAPRPSASELDSPTPRHDRRNRDHIESRAGPSSLSHRNLALASLSTPELHLSSDPMVDLDDRRQPRSKHSAWSRPAQDGRQALPSLAAVVGPVLDSSSNLLHRRTSQRERKSSNVTVRRESPAPSSDRTAPEHTGDTVLVRSVPQSTPRSPALLPLAAAATEDKRRSAGSDASLRNIKTWFTRPRRFSAQSSSSNTAVAPSLPSSPLPSPAPLPASRFDNSMLTAETESDVSTATAGTGTTLFTHSVATAAVTDSSVGVDAASSSRSTTNVRAARAFIVAQLSQLSRQEMGADRHRIDSLASRVEQDSDVRSSGDATTELLDFWTSLSDGVLLCLLANQLHPKCIETIDRRDADWVKADNISRFLRAARDYLGVRSKDLFHPLDLTDATVEGLQRAVHTVLALERSASARGLTGSPASRPSAAIPVPLRSSAAPRILNTQTPPLTPHGSLDEGSELMHSPSDVPFPRGSGFSPRASPAKRPSGGQRHPVALSIQQQRQEAERILVAGNRYAKEERHRRSSDVGAKPQFMRSKGVSITFADSVSRGSDEETRMPYRDRKLSESAISLTGVAEEDLEDLLRSPPRLNTRAVRASDDDDDEDDDELARGNASPRLVGLGHASSPMARASSQRRISQELQHGAGGSPGRPLRTSSDFEEHRFPSGTSPARQAPVRRHSARSYAGPSSLNPHRDGGSSENVAAFPSMSSSPARVPFPRAASAHESPTVKRIGRHLSLNAGMAGYVSSSSSVNLVPASPKSAAARPNYRHMRYASDLQIPRSPHGASSDVSDAPAMSAISSHVSGRSRLESDVGSLYTNTLCSDATRDDGTSSVAAVSGGVRLSRDPSVAPGAKHKLVVVEEGKPNVTYQMGNCIGRGQFGSVYRALNLNSGQMMAVKRIKLEGKSEDEVTQLMNEVDLLKSLAHPSVVKYEGLVRGPDVVSIILEYVENGSLLHTLKAFGNFPEKLVASYVVKILEGLNYLHDMKVVHCDLKAANILTTKNGNVKLSDFGVSLNLKAVEKIQNVKNDAIGTPNWMAPEVIELKGASTSADIWSLGCTIIELLTGKPPYGDMLAMSAMWRIVEDDCPPLPEKISPLLRDFLLLCFDKDPTMRPSAEMLFEHQWLRQTWTGAKELRPQDSVPFLRRISADFRKVDLKSLHAAIGAVAETNEVMASAPSPSRPSELARSASSPPRHDARPELTSLRAASDPHGWVREDDPSAAGKLRQPSGLSEFPIVANLEDAVRRGSDGSVDMLRSPSMVASNSIERGLHAAGFDPSLLDLNAAVDGQEEPKAHAFVKSTFSKAVQCKICREPVKKHAVLCEECGLICHASCARRAHAPCNLRAQLLMFAGQRSSVDLARLPSFGGLGASSPAPSPSPGPGTQSPALGPTFRIPNFNKWKRSSKGSIGEMATTPISPTSTETPVSPTTGEHRRRRISLLPGMGLGRVRSPSPAVELETQAGNGSIARSFSSSQGGSQRRERPGSVSFGSVSGSSTVSSASHAMAHTNSTGSTNPSTLNNSKQAIARPAAHRHSSSQSTRPAAPPPRFPSRGHRATHSAAISTPHLNRLASNEGGRDSERSFRQRLTSFHSDARLASVGSKNKVDGAITPTTATVDKSASAAERKRARRASSKQDCSIM</sequence>
<feature type="region of interest" description="Disordered" evidence="8">
    <location>
        <begin position="309"/>
        <end position="338"/>
    </location>
</feature>
<dbReference type="InterPro" id="IPR017441">
    <property type="entry name" value="Protein_kinase_ATP_BS"/>
</dbReference>
<feature type="compositionally biased region" description="Pro residues" evidence="8">
    <location>
        <begin position="324"/>
        <end position="334"/>
    </location>
</feature>
<dbReference type="InterPro" id="IPR036872">
    <property type="entry name" value="CH_dom_sf"/>
</dbReference>
<keyword evidence="4" id="KW-0418">Kinase</keyword>
<dbReference type="InterPro" id="IPR000719">
    <property type="entry name" value="Prot_kinase_dom"/>
</dbReference>
<accession>A0A316ZCZ5</accession>
<feature type="compositionally biased region" description="Low complexity" evidence="8">
    <location>
        <begin position="1598"/>
        <end position="1615"/>
    </location>
</feature>
<dbReference type="PANTHER" id="PTHR48016:SF4">
    <property type="entry name" value="PROTEIN KINASE DOMAIN-CONTAINING PROTEIN"/>
    <property type="match status" value="1"/>
</dbReference>
<evidence type="ECO:0000259" key="11">
    <source>
        <dbReference type="PROSITE" id="PS50081"/>
    </source>
</evidence>
<evidence type="ECO:0000256" key="8">
    <source>
        <dbReference type="SAM" id="MobiDB-lite"/>
    </source>
</evidence>
<dbReference type="Gene3D" id="1.10.418.10">
    <property type="entry name" value="Calponin-like domain"/>
    <property type="match status" value="1"/>
</dbReference>
<evidence type="ECO:0000259" key="9">
    <source>
        <dbReference type="PROSITE" id="PS50011"/>
    </source>
</evidence>
<keyword evidence="2" id="KW-0479">Metal-binding</keyword>
<dbReference type="GO" id="GO:0004709">
    <property type="term" value="F:MAP kinase kinase kinase activity"/>
    <property type="evidence" value="ECO:0007669"/>
    <property type="project" value="TreeGrafter"/>
</dbReference>
<dbReference type="InterPro" id="IPR046349">
    <property type="entry name" value="C1-like_sf"/>
</dbReference>
<dbReference type="SUPFAM" id="SSF47576">
    <property type="entry name" value="Calponin-homology domain, CH-domain"/>
    <property type="match status" value="1"/>
</dbReference>
<dbReference type="CDD" id="cd06627">
    <property type="entry name" value="STKc_Cdc7_like"/>
    <property type="match status" value="1"/>
</dbReference>
<dbReference type="PROSITE" id="PS50021">
    <property type="entry name" value="CH"/>
    <property type="match status" value="1"/>
</dbReference>
<feature type="region of interest" description="Disordered" evidence="8">
    <location>
        <begin position="1729"/>
        <end position="1753"/>
    </location>
</feature>
<dbReference type="InterPro" id="IPR008271">
    <property type="entry name" value="Ser/Thr_kinase_AS"/>
</dbReference>
<feature type="domain" description="Calponin-homology (CH)" evidence="10">
    <location>
        <begin position="411"/>
        <end position="529"/>
    </location>
</feature>
<dbReference type="InterPro" id="IPR002219">
    <property type="entry name" value="PKC_DAG/PE"/>
</dbReference>
<feature type="compositionally biased region" description="Basic and acidic residues" evidence="8">
    <location>
        <begin position="135"/>
        <end position="148"/>
    </location>
</feature>
<dbReference type="InterPro" id="IPR011009">
    <property type="entry name" value="Kinase-like_dom_sf"/>
</dbReference>
<feature type="region of interest" description="Disordered" evidence="8">
    <location>
        <begin position="1"/>
        <end position="275"/>
    </location>
</feature>
<dbReference type="SMART" id="SM00033">
    <property type="entry name" value="CH"/>
    <property type="match status" value="1"/>
</dbReference>
<dbReference type="SUPFAM" id="SSF56112">
    <property type="entry name" value="Protein kinase-like (PK-like)"/>
    <property type="match status" value="1"/>
</dbReference>
<feature type="binding site" evidence="7">
    <location>
        <position position="1013"/>
    </location>
    <ligand>
        <name>ATP</name>
        <dbReference type="ChEBI" id="CHEBI:30616"/>
    </ligand>
</feature>
<dbReference type="GO" id="GO:0005524">
    <property type="term" value="F:ATP binding"/>
    <property type="evidence" value="ECO:0007669"/>
    <property type="project" value="UniProtKB-UniRule"/>
</dbReference>
<feature type="domain" description="Phorbol-ester/DAG-type" evidence="11">
    <location>
        <begin position="1408"/>
        <end position="1455"/>
    </location>
</feature>
<evidence type="ECO:0000259" key="10">
    <source>
        <dbReference type="PROSITE" id="PS50021"/>
    </source>
</evidence>
<evidence type="ECO:0000256" key="6">
    <source>
        <dbReference type="ARBA" id="ARBA00022840"/>
    </source>
</evidence>
<dbReference type="InterPro" id="IPR001715">
    <property type="entry name" value="CH_dom"/>
</dbReference>
<feature type="region of interest" description="Disordered" evidence="8">
    <location>
        <begin position="1286"/>
        <end position="1342"/>
    </location>
</feature>
<feature type="compositionally biased region" description="Basic and acidic residues" evidence="8">
    <location>
        <begin position="227"/>
        <end position="242"/>
    </location>
</feature>
<dbReference type="SMART" id="SM00220">
    <property type="entry name" value="S_TKc"/>
    <property type="match status" value="1"/>
</dbReference>
<feature type="region of interest" description="Disordered" evidence="8">
    <location>
        <begin position="1482"/>
        <end position="1696"/>
    </location>
</feature>
<evidence type="ECO:0000256" key="3">
    <source>
        <dbReference type="ARBA" id="ARBA00022741"/>
    </source>
</evidence>
<reference evidence="12 13" key="1">
    <citation type="journal article" date="2018" name="Mol. Biol. Evol.">
        <title>Broad Genomic Sampling Reveals a Smut Pathogenic Ancestry of the Fungal Clade Ustilaginomycotina.</title>
        <authorList>
            <person name="Kijpornyongpan T."/>
            <person name="Mondo S.J."/>
            <person name="Barry K."/>
            <person name="Sandor L."/>
            <person name="Lee J."/>
            <person name="Lipzen A."/>
            <person name="Pangilinan J."/>
            <person name="LaButti K."/>
            <person name="Hainaut M."/>
            <person name="Henrissat B."/>
            <person name="Grigoriev I.V."/>
            <person name="Spatafora J.W."/>
            <person name="Aime M.C."/>
        </authorList>
    </citation>
    <scope>NUCLEOTIDE SEQUENCE [LARGE SCALE GENOMIC DNA]</scope>
    <source>
        <strain evidence="12 13">MCA 4186</strain>
    </source>
</reference>
<evidence type="ECO:0000256" key="7">
    <source>
        <dbReference type="PROSITE-ProRule" id="PRU10141"/>
    </source>
</evidence>
<dbReference type="SUPFAM" id="SSF57889">
    <property type="entry name" value="Cysteine-rich domain"/>
    <property type="match status" value="1"/>
</dbReference>
<dbReference type="SMART" id="SM00109">
    <property type="entry name" value="C1"/>
    <property type="match status" value="1"/>
</dbReference>
<dbReference type="GeneID" id="37267134"/>
<organism evidence="12 13">
    <name type="scientific">Tilletiopsis washingtonensis</name>
    <dbReference type="NCBI Taxonomy" id="58919"/>
    <lineage>
        <taxon>Eukaryota</taxon>
        <taxon>Fungi</taxon>
        <taxon>Dikarya</taxon>
        <taxon>Basidiomycota</taxon>
        <taxon>Ustilaginomycotina</taxon>
        <taxon>Exobasidiomycetes</taxon>
        <taxon>Entylomatales</taxon>
        <taxon>Entylomatales incertae sedis</taxon>
        <taxon>Tilletiopsis</taxon>
    </lineage>
</organism>
<evidence type="ECO:0000313" key="12">
    <source>
        <dbReference type="EMBL" id="PWN99411.1"/>
    </source>
</evidence>
<feature type="compositionally biased region" description="Low complexity" evidence="8">
    <location>
        <begin position="1578"/>
        <end position="1591"/>
    </location>
</feature>
<evidence type="ECO:0000313" key="13">
    <source>
        <dbReference type="Proteomes" id="UP000245946"/>
    </source>
</evidence>
<evidence type="ECO:0000256" key="1">
    <source>
        <dbReference type="ARBA" id="ARBA00022679"/>
    </source>
</evidence>
<keyword evidence="13" id="KW-1185">Reference proteome</keyword>
<protein>
    <recommendedName>
        <fullName evidence="14">Pkinase-domain-containing protein</fullName>
    </recommendedName>
</protein>
<dbReference type="EMBL" id="KZ819288">
    <property type="protein sequence ID" value="PWN99411.1"/>
    <property type="molecule type" value="Genomic_DNA"/>
</dbReference>
<feature type="compositionally biased region" description="Low complexity" evidence="8">
    <location>
        <begin position="90"/>
        <end position="104"/>
    </location>
</feature>
<name>A0A316ZCZ5_9BASI</name>
<evidence type="ECO:0008006" key="14">
    <source>
        <dbReference type="Google" id="ProtNLM"/>
    </source>
</evidence>
<evidence type="ECO:0000256" key="2">
    <source>
        <dbReference type="ARBA" id="ARBA00022723"/>
    </source>
</evidence>
<keyword evidence="6 7" id="KW-0067">ATP-binding</keyword>
<dbReference type="InterPro" id="IPR050538">
    <property type="entry name" value="MAP_kinase_kinase_kinase"/>
</dbReference>
<dbReference type="PROSITE" id="PS00108">
    <property type="entry name" value="PROTEIN_KINASE_ST"/>
    <property type="match status" value="1"/>
</dbReference>
<dbReference type="STRING" id="58919.A0A316ZCZ5"/>
<dbReference type="Gene3D" id="1.10.510.10">
    <property type="entry name" value="Transferase(Phosphotransferase) domain 1"/>
    <property type="match status" value="1"/>
</dbReference>
<feature type="compositionally biased region" description="Low complexity" evidence="8">
    <location>
        <begin position="1527"/>
        <end position="1543"/>
    </location>
</feature>
<dbReference type="Pfam" id="PF00069">
    <property type="entry name" value="Pkinase"/>
    <property type="match status" value="1"/>
</dbReference>
<keyword evidence="3 7" id="KW-0547">Nucleotide-binding</keyword>
<dbReference type="CDD" id="cd00014">
    <property type="entry name" value="CH_SF"/>
    <property type="match status" value="1"/>
</dbReference>
<dbReference type="CDD" id="cd00029">
    <property type="entry name" value="C1"/>
    <property type="match status" value="1"/>
</dbReference>
<evidence type="ECO:0000256" key="4">
    <source>
        <dbReference type="ARBA" id="ARBA00022777"/>
    </source>
</evidence>
<dbReference type="Proteomes" id="UP000245946">
    <property type="component" value="Unassembled WGS sequence"/>
</dbReference>